<dbReference type="PROSITE" id="PS50109">
    <property type="entry name" value="HIS_KIN"/>
    <property type="match status" value="1"/>
</dbReference>
<dbReference type="GO" id="GO:0005886">
    <property type="term" value="C:plasma membrane"/>
    <property type="evidence" value="ECO:0007669"/>
    <property type="project" value="UniProtKB-SubCell"/>
</dbReference>
<feature type="domain" description="Histidine kinase" evidence="12">
    <location>
        <begin position="144"/>
        <end position="358"/>
    </location>
</feature>
<dbReference type="GO" id="GO:0016036">
    <property type="term" value="P:cellular response to phosphate starvation"/>
    <property type="evidence" value="ECO:0007669"/>
    <property type="project" value="TreeGrafter"/>
</dbReference>
<evidence type="ECO:0000256" key="8">
    <source>
        <dbReference type="ARBA" id="ARBA00023012"/>
    </source>
</evidence>
<comment type="catalytic activity">
    <reaction evidence="1">
        <text>ATP + protein L-histidine = ADP + protein N-phospho-L-histidine.</text>
        <dbReference type="EC" id="2.7.13.3"/>
    </reaction>
</comment>
<keyword evidence="6 13" id="KW-0808">Transferase</keyword>
<dbReference type="PANTHER" id="PTHR45453:SF1">
    <property type="entry name" value="PHOSPHATE REGULON SENSOR PROTEIN PHOR"/>
    <property type="match status" value="1"/>
</dbReference>
<protein>
    <recommendedName>
        <fullName evidence="10">Sensor-like histidine kinase SenX3</fullName>
        <ecNumber evidence="4">2.7.13.3</ecNumber>
    </recommendedName>
</protein>
<dbReference type="InterPro" id="IPR004358">
    <property type="entry name" value="Sig_transdc_His_kin-like_C"/>
</dbReference>
<proteinExistence type="predicted"/>
<dbReference type="GO" id="GO:0005509">
    <property type="term" value="F:calcium ion binding"/>
    <property type="evidence" value="ECO:0007669"/>
    <property type="project" value="UniProtKB-ARBA"/>
</dbReference>
<dbReference type="InterPro" id="IPR035965">
    <property type="entry name" value="PAS-like_dom_sf"/>
</dbReference>
<evidence type="ECO:0000256" key="6">
    <source>
        <dbReference type="ARBA" id="ARBA00022679"/>
    </source>
</evidence>
<dbReference type="FunFam" id="3.30.565.10:FF:000006">
    <property type="entry name" value="Sensor histidine kinase WalK"/>
    <property type="match status" value="1"/>
</dbReference>
<accession>A0A6J4I078</accession>
<gene>
    <name evidence="13" type="ORF">AVDCRST_MAG10-1436</name>
</gene>
<dbReference type="SUPFAM" id="SSF55874">
    <property type="entry name" value="ATPase domain of HSP90 chaperone/DNA topoisomerase II/histidine kinase"/>
    <property type="match status" value="1"/>
</dbReference>
<evidence type="ECO:0000259" key="12">
    <source>
        <dbReference type="PROSITE" id="PS50109"/>
    </source>
</evidence>
<dbReference type="EMBL" id="CADCTB010000096">
    <property type="protein sequence ID" value="CAA9237676.1"/>
    <property type="molecule type" value="Genomic_DNA"/>
</dbReference>
<keyword evidence="7" id="KW-0418">Kinase</keyword>
<dbReference type="Gene3D" id="1.10.287.130">
    <property type="match status" value="1"/>
</dbReference>
<dbReference type="SMART" id="SM00387">
    <property type="entry name" value="HATPase_c"/>
    <property type="match status" value="1"/>
</dbReference>
<dbReference type="AlphaFoldDB" id="A0A6J4I078"/>
<comment type="subcellular location">
    <subcellularLocation>
        <location evidence="3">Cell membrane</location>
    </subcellularLocation>
</comment>
<evidence type="ECO:0000256" key="7">
    <source>
        <dbReference type="ARBA" id="ARBA00022777"/>
    </source>
</evidence>
<reference evidence="13" key="1">
    <citation type="submission" date="2020-02" db="EMBL/GenBank/DDBJ databases">
        <authorList>
            <person name="Meier V. D."/>
        </authorList>
    </citation>
    <scope>NUCLEOTIDE SEQUENCE</scope>
    <source>
        <strain evidence="13">AVDCRST_MAG10</strain>
    </source>
</reference>
<evidence type="ECO:0000256" key="4">
    <source>
        <dbReference type="ARBA" id="ARBA00012438"/>
    </source>
</evidence>
<dbReference type="PRINTS" id="PR00344">
    <property type="entry name" value="BCTRLSENSOR"/>
</dbReference>
<keyword evidence="11" id="KW-0175">Coiled coil</keyword>
<feature type="coiled-coil region" evidence="11">
    <location>
        <begin position="3"/>
        <end position="37"/>
    </location>
</feature>
<organism evidence="13">
    <name type="scientific">uncultured Acidimicrobiales bacterium</name>
    <dbReference type="NCBI Taxonomy" id="310071"/>
    <lineage>
        <taxon>Bacteria</taxon>
        <taxon>Bacillati</taxon>
        <taxon>Actinomycetota</taxon>
        <taxon>Acidimicrobiia</taxon>
        <taxon>Acidimicrobiales</taxon>
        <taxon>environmental samples</taxon>
    </lineage>
</organism>
<keyword evidence="8" id="KW-0902">Two-component regulatory system</keyword>
<dbReference type="SUPFAM" id="SSF47384">
    <property type="entry name" value="Homodimeric domain of signal transducing histidine kinase"/>
    <property type="match status" value="1"/>
</dbReference>
<dbReference type="InterPro" id="IPR050351">
    <property type="entry name" value="BphY/WalK/GraS-like"/>
</dbReference>
<evidence type="ECO:0000256" key="1">
    <source>
        <dbReference type="ARBA" id="ARBA00000085"/>
    </source>
</evidence>
<evidence type="ECO:0000256" key="3">
    <source>
        <dbReference type="ARBA" id="ARBA00004236"/>
    </source>
</evidence>
<comment type="cofactor">
    <cofactor evidence="2">
        <name>a divalent metal cation</name>
        <dbReference type="ChEBI" id="CHEBI:60240"/>
    </cofactor>
</comment>
<dbReference type="InterPro" id="IPR003594">
    <property type="entry name" value="HATPase_dom"/>
</dbReference>
<dbReference type="InterPro" id="IPR036097">
    <property type="entry name" value="HisK_dim/P_sf"/>
</dbReference>
<dbReference type="CDD" id="cd00075">
    <property type="entry name" value="HATPase"/>
    <property type="match status" value="1"/>
</dbReference>
<dbReference type="SMART" id="SM00388">
    <property type="entry name" value="HisKA"/>
    <property type="match status" value="1"/>
</dbReference>
<dbReference type="Gene3D" id="3.30.450.20">
    <property type="entry name" value="PAS domain"/>
    <property type="match status" value="1"/>
</dbReference>
<evidence type="ECO:0000313" key="13">
    <source>
        <dbReference type="EMBL" id="CAA9237676.1"/>
    </source>
</evidence>
<evidence type="ECO:0000256" key="9">
    <source>
        <dbReference type="ARBA" id="ARBA00023136"/>
    </source>
</evidence>
<evidence type="ECO:0000256" key="2">
    <source>
        <dbReference type="ARBA" id="ARBA00001968"/>
    </source>
</evidence>
<evidence type="ECO:0000256" key="10">
    <source>
        <dbReference type="ARBA" id="ARBA00039401"/>
    </source>
</evidence>
<sequence>MRKQRLAEELAAAERRSAEAEERARLATAEAARLREAVEALPHAVVVYDTAGHVVLRNRRSHDLEGGRHAAALVERAVEEVVAAGAGIRPVTQTLELHGPPPRTLQVTGTPMGRNGYSLGTVVLVDDVSELRRLEAVRRDFVANVSHELRTPVGAMGVLAETLADEPDPEVMRRLATRITMEAERAGRLIDGLLDLSRIEAGGVGGSDTLDVAAVVAAAIERVEPLAEQLKVDLVTPNGSAGPAVRGDERQLVSAVVNLLENAVKYSDEGSAVEVETGTGGEWVDVVVRDRGIGIPAKDLERIFERFYRVDRARSRETGGTGLGLSIVRHVATNHGGEVLVESQEGLGSTFTLRLPSA</sequence>
<dbReference type="InterPro" id="IPR036890">
    <property type="entry name" value="HATPase_C_sf"/>
</dbReference>
<dbReference type="Pfam" id="PF02518">
    <property type="entry name" value="HATPase_c"/>
    <property type="match status" value="1"/>
</dbReference>
<dbReference type="FunFam" id="1.10.287.130:FF:000001">
    <property type="entry name" value="Two-component sensor histidine kinase"/>
    <property type="match status" value="1"/>
</dbReference>
<dbReference type="SUPFAM" id="SSF55785">
    <property type="entry name" value="PYP-like sensor domain (PAS domain)"/>
    <property type="match status" value="1"/>
</dbReference>
<dbReference type="CDD" id="cd00082">
    <property type="entry name" value="HisKA"/>
    <property type="match status" value="1"/>
</dbReference>
<dbReference type="GO" id="GO:0004721">
    <property type="term" value="F:phosphoprotein phosphatase activity"/>
    <property type="evidence" value="ECO:0007669"/>
    <property type="project" value="TreeGrafter"/>
</dbReference>
<evidence type="ECO:0000256" key="5">
    <source>
        <dbReference type="ARBA" id="ARBA00022553"/>
    </source>
</evidence>
<dbReference type="InterPro" id="IPR003661">
    <property type="entry name" value="HisK_dim/P_dom"/>
</dbReference>
<evidence type="ECO:0000256" key="11">
    <source>
        <dbReference type="SAM" id="Coils"/>
    </source>
</evidence>
<keyword evidence="9" id="KW-0472">Membrane</keyword>
<name>A0A6J4I078_9ACTN</name>
<dbReference type="GO" id="GO:0000155">
    <property type="term" value="F:phosphorelay sensor kinase activity"/>
    <property type="evidence" value="ECO:0007669"/>
    <property type="project" value="InterPro"/>
</dbReference>
<dbReference type="InterPro" id="IPR005467">
    <property type="entry name" value="His_kinase_dom"/>
</dbReference>
<dbReference type="Pfam" id="PF00512">
    <property type="entry name" value="HisKA"/>
    <property type="match status" value="1"/>
</dbReference>
<dbReference type="PANTHER" id="PTHR45453">
    <property type="entry name" value="PHOSPHATE REGULON SENSOR PROTEIN PHOR"/>
    <property type="match status" value="1"/>
</dbReference>
<keyword evidence="5" id="KW-0597">Phosphoprotein</keyword>
<dbReference type="EC" id="2.7.13.3" evidence="4"/>
<dbReference type="Gene3D" id="3.30.565.10">
    <property type="entry name" value="Histidine kinase-like ATPase, C-terminal domain"/>
    <property type="match status" value="1"/>
</dbReference>